<protein>
    <submittedName>
        <fullName evidence="2">Uncharacterized protein</fullName>
    </submittedName>
</protein>
<reference evidence="2 3" key="1">
    <citation type="submission" date="2020-03" db="EMBL/GenBank/DDBJ databases">
        <title>Draft Genome Sequence of Cudoniella acicularis.</title>
        <authorList>
            <person name="Buettner E."/>
            <person name="Kellner H."/>
        </authorList>
    </citation>
    <scope>NUCLEOTIDE SEQUENCE [LARGE SCALE GENOMIC DNA]</scope>
    <source>
        <strain evidence="2 3">DSM 108380</strain>
    </source>
</reference>
<comment type="caution">
    <text evidence="2">The sequence shown here is derived from an EMBL/GenBank/DDBJ whole genome shotgun (WGS) entry which is preliminary data.</text>
</comment>
<evidence type="ECO:0000313" key="2">
    <source>
        <dbReference type="EMBL" id="KAF4628535.1"/>
    </source>
</evidence>
<organism evidence="2 3">
    <name type="scientific">Cudoniella acicularis</name>
    <dbReference type="NCBI Taxonomy" id="354080"/>
    <lineage>
        <taxon>Eukaryota</taxon>
        <taxon>Fungi</taxon>
        <taxon>Dikarya</taxon>
        <taxon>Ascomycota</taxon>
        <taxon>Pezizomycotina</taxon>
        <taxon>Leotiomycetes</taxon>
        <taxon>Helotiales</taxon>
        <taxon>Tricladiaceae</taxon>
        <taxon>Cudoniella</taxon>
    </lineage>
</organism>
<keyword evidence="1" id="KW-0175">Coiled coil</keyword>
<name>A0A8H4REB3_9HELO</name>
<dbReference type="AlphaFoldDB" id="A0A8H4REB3"/>
<proteinExistence type="predicted"/>
<evidence type="ECO:0000256" key="1">
    <source>
        <dbReference type="SAM" id="Coils"/>
    </source>
</evidence>
<keyword evidence="3" id="KW-1185">Reference proteome</keyword>
<dbReference type="EMBL" id="JAAMPI010000800">
    <property type="protein sequence ID" value="KAF4628535.1"/>
    <property type="molecule type" value="Genomic_DNA"/>
</dbReference>
<evidence type="ECO:0000313" key="3">
    <source>
        <dbReference type="Proteomes" id="UP000566819"/>
    </source>
</evidence>
<gene>
    <name evidence="2" type="ORF">G7Y89_g9624</name>
</gene>
<sequence length="140" mass="16228">MDIFCLLATTPEVMGQTRALDISNFVGRQARWCDYGCMYNVRGVDKLVELVRKNIDEAKADKNEVGIKWVEEEIEDREEGVKELEMNSGIEKMKEEAEMMENDIKEAKEESEKVKMDAKIDMIEEQLKIMLDDIEGLKMN</sequence>
<accession>A0A8H4REB3</accession>
<dbReference type="Proteomes" id="UP000566819">
    <property type="component" value="Unassembled WGS sequence"/>
</dbReference>
<feature type="coiled-coil region" evidence="1">
    <location>
        <begin position="67"/>
        <end position="140"/>
    </location>
</feature>